<organism evidence="1">
    <name type="scientific">Amphimedon queenslandica</name>
    <name type="common">Sponge</name>
    <dbReference type="NCBI Taxonomy" id="400682"/>
    <lineage>
        <taxon>Eukaryota</taxon>
        <taxon>Metazoa</taxon>
        <taxon>Porifera</taxon>
        <taxon>Demospongiae</taxon>
        <taxon>Heteroscleromorpha</taxon>
        <taxon>Haplosclerida</taxon>
        <taxon>Niphatidae</taxon>
        <taxon>Amphimedon</taxon>
    </lineage>
</organism>
<proteinExistence type="predicted"/>
<accession>A0A1X7VQN8</accession>
<dbReference type="EnsemblMetazoa" id="Aqu2.1.42392_001">
    <property type="protein sequence ID" value="Aqu2.1.42392_001"/>
    <property type="gene ID" value="Aqu2.1.42392"/>
</dbReference>
<dbReference type="InParanoid" id="A0A1X7VQN8"/>
<sequence length="55" mass="6606">MIHNHRKKPLQISIKRIHNQRKKPLKISIKRILNVKKGNQWKAINKKLDQQSQNS</sequence>
<protein>
    <submittedName>
        <fullName evidence="1">Uncharacterized protein</fullName>
    </submittedName>
</protein>
<reference evidence="1" key="1">
    <citation type="submission" date="2017-05" db="UniProtKB">
        <authorList>
            <consortium name="EnsemblMetazoa"/>
        </authorList>
    </citation>
    <scope>IDENTIFICATION</scope>
</reference>
<evidence type="ECO:0000313" key="1">
    <source>
        <dbReference type="EnsemblMetazoa" id="Aqu2.1.42392_001"/>
    </source>
</evidence>
<name>A0A1X7VQN8_AMPQE</name>
<dbReference type="AlphaFoldDB" id="A0A1X7VQN8"/>